<dbReference type="PANTHER" id="PTHR47510">
    <property type="entry name" value="REVERSE TRANSCRIPTASE DOMAIN-CONTAINING PROTEIN"/>
    <property type="match status" value="1"/>
</dbReference>
<gene>
    <name evidence="1" type="ORF">ABMA27_014835</name>
</gene>
<evidence type="ECO:0008006" key="3">
    <source>
        <dbReference type="Google" id="ProtNLM"/>
    </source>
</evidence>
<accession>A0ABR3IAD9</accession>
<sequence length="499" mass="56526">MCSPQECASHTDPNCKQIKILHVNIRSINQNFDELCIFLNMINVNVDIIILTECWLSKVINVPVLQGFNSYCSNWRNQNDGVIIFIREEMKCKVSDVNLTDASCLKICFKNGLAILGIYRSLSVKIIDNFLNSLNNLLVSLASFKTVTIIGDININILSDKREPKPDPYLNLLASHGLLPPHSFITHDDACLDHVMMKTNLKTTTIVSNFKFTDHNPVLTFIGQHQKSPYHKTRVHVNIQNVTNELANTDFTTISEIKDANLAADLLISKIYKCVKQNTKIVKVSCRNRIIKPWITPGLLRCIQNRNSLHSKMKKDPNNEVAKVTYLRYRNYCNKLLKKLKCLYERSEFQKAKNNPKATWNVIKSITHLASSSSHSTELLDLTNDPNKSVNQVNDFFVNIGPNLASKISKSQHISTDESEVEKIIVNLKTDSATGYDGISSAVIKAARNSLVPPITYVCNRSLFQKPSRRLWYTQSLKVGIEAVSIIIGLFQYSLRSRK</sequence>
<dbReference type="InterPro" id="IPR036691">
    <property type="entry name" value="Endo/exonu/phosph_ase_sf"/>
</dbReference>
<comment type="caution">
    <text evidence="1">The sequence shown here is derived from an EMBL/GenBank/DDBJ whole genome shotgun (WGS) entry which is preliminary data.</text>
</comment>
<dbReference type="Proteomes" id="UP001549920">
    <property type="component" value="Unassembled WGS sequence"/>
</dbReference>
<dbReference type="EMBL" id="JBEUOH010000006">
    <property type="protein sequence ID" value="KAL0893228.1"/>
    <property type="molecule type" value="Genomic_DNA"/>
</dbReference>
<organism evidence="1 2">
    <name type="scientific">Loxostege sticticalis</name>
    <name type="common">Beet webworm moth</name>
    <dbReference type="NCBI Taxonomy" id="481309"/>
    <lineage>
        <taxon>Eukaryota</taxon>
        <taxon>Metazoa</taxon>
        <taxon>Ecdysozoa</taxon>
        <taxon>Arthropoda</taxon>
        <taxon>Hexapoda</taxon>
        <taxon>Insecta</taxon>
        <taxon>Pterygota</taxon>
        <taxon>Neoptera</taxon>
        <taxon>Endopterygota</taxon>
        <taxon>Lepidoptera</taxon>
        <taxon>Glossata</taxon>
        <taxon>Ditrysia</taxon>
        <taxon>Pyraloidea</taxon>
        <taxon>Crambidae</taxon>
        <taxon>Pyraustinae</taxon>
        <taxon>Loxostege</taxon>
    </lineage>
</organism>
<evidence type="ECO:0000313" key="2">
    <source>
        <dbReference type="Proteomes" id="UP001549920"/>
    </source>
</evidence>
<name>A0ABR3IAD9_LOXSC</name>
<dbReference type="SUPFAM" id="SSF56219">
    <property type="entry name" value="DNase I-like"/>
    <property type="match status" value="1"/>
</dbReference>
<keyword evidence="2" id="KW-1185">Reference proteome</keyword>
<proteinExistence type="predicted"/>
<protein>
    <recommendedName>
        <fullName evidence="3">Tick transposon</fullName>
    </recommendedName>
</protein>
<dbReference type="Gene3D" id="3.60.10.10">
    <property type="entry name" value="Endonuclease/exonuclease/phosphatase"/>
    <property type="match status" value="1"/>
</dbReference>
<evidence type="ECO:0000313" key="1">
    <source>
        <dbReference type="EMBL" id="KAL0893228.1"/>
    </source>
</evidence>
<dbReference type="PANTHER" id="PTHR47510:SF3">
    <property type="entry name" value="ENDO_EXONUCLEASE_PHOSPHATASE DOMAIN-CONTAINING PROTEIN"/>
    <property type="match status" value="1"/>
</dbReference>
<reference evidence="1 2" key="1">
    <citation type="submission" date="2024-06" db="EMBL/GenBank/DDBJ databases">
        <title>A chromosome-level genome assembly of beet webworm, Loxostege sticticalis.</title>
        <authorList>
            <person name="Zhang Y."/>
        </authorList>
    </citation>
    <scope>NUCLEOTIDE SEQUENCE [LARGE SCALE GENOMIC DNA]</scope>
    <source>
        <strain evidence="1">AQ026</strain>
        <tissue evidence="1">Whole body</tissue>
    </source>
</reference>